<dbReference type="GO" id="GO:0046872">
    <property type="term" value="F:metal ion binding"/>
    <property type="evidence" value="ECO:0007669"/>
    <property type="project" value="UniProtKB-KW"/>
</dbReference>
<dbReference type="InterPro" id="IPR008380">
    <property type="entry name" value="HAD-SF_hydro_IG_5-nucl"/>
</dbReference>
<dbReference type="PANTHER" id="PTHR12103:SF22">
    <property type="entry name" value="HAD-SUPERFAMILY HYDROLASE, SUBFAMILY IG, 5'-NUCLEOTIDASE"/>
    <property type="match status" value="1"/>
</dbReference>
<gene>
    <name evidence="4" type="ORF">B296_00005484</name>
</gene>
<protein>
    <recommendedName>
        <fullName evidence="6">5'-nucleotidase</fullName>
    </recommendedName>
</protein>
<dbReference type="InterPro" id="IPR036412">
    <property type="entry name" value="HAD-like_sf"/>
</dbReference>
<reference evidence="4 5" key="1">
    <citation type="journal article" date="2014" name="Agronomy (Basel)">
        <title>A Draft Genome Sequence for Ensete ventricosum, the Drought-Tolerant Tree Against Hunger.</title>
        <authorList>
            <person name="Harrison J."/>
            <person name="Moore K.A."/>
            <person name="Paszkiewicz K."/>
            <person name="Jones T."/>
            <person name="Grant M."/>
            <person name="Ambacheew D."/>
            <person name="Muzemil S."/>
            <person name="Studholme D.J."/>
        </authorList>
    </citation>
    <scope>NUCLEOTIDE SEQUENCE [LARGE SCALE GENOMIC DNA]</scope>
</reference>
<dbReference type="EMBL" id="AMZH03003806">
    <property type="protein sequence ID" value="RRT71095.1"/>
    <property type="molecule type" value="Genomic_DNA"/>
</dbReference>
<evidence type="ECO:0008006" key="6">
    <source>
        <dbReference type="Google" id="ProtNLM"/>
    </source>
</evidence>
<keyword evidence="2" id="KW-0378">Hydrolase</keyword>
<organism evidence="4 5">
    <name type="scientific">Ensete ventricosum</name>
    <name type="common">Abyssinian banana</name>
    <name type="synonym">Musa ensete</name>
    <dbReference type="NCBI Taxonomy" id="4639"/>
    <lineage>
        <taxon>Eukaryota</taxon>
        <taxon>Viridiplantae</taxon>
        <taxon>Streptophyta</taxon>
        <taxon>Embryophyta</taxon>
        <taxon>Tracheophyta</taxon>
        <taxon>Spermatophyta</taxon>
        <taxon>Magnoliopsida</taxon>
        <taxon>Liliopsida</taxon>
        <taxon>Zingiberales</taxon>
        <taxon>Musaceae</taxon>
        <taxon>Ensete</taxon>
    </lineage>
</organism>
<evidence type="ECO:0000256" key="1">
    <source>
        <dbReference type="ARBA" id="ARBA00022723"/>
    </source>
</evidence>
<evidence type="ECO:0000313" key="4">
    <source>
        <dbReference type="EMBL" id="RRT71095.1"/>
    </source>
</evidence>
<evidence type="ECO:0000256" key="2">
    <source>
        <dbReference type="ARBA" id="ARBA00022801"/>
    </source>
</evidence>
<comment type="caution">
    <text evidence="4">The sequence shown here is derived from an EMBL/GenBank/DDBJ whole genome shotgun (WGS) entry which is preliminary data.</text>
</comment>
<dbReference type="Proteomes" id="UP000287651">
    <property type="component" value="Unassembled WGS sequence"/>
</dbReference>
<evidence type="ECO:0000313" key="5">
    <source>
        <dbReference type="Proteomes" id="UP000287651"/>
    </source>
</evidence>
<evidence type="ECO:0000256" key="3">
    <source>
        <dbReference type="ARBA" id="ARBA00022842"/>
    </source>
</evidence>
<dbReference type="Pfam" id="PF05761">
    <property type="entry name" value="5_nucleotid"/>
    <property type="match status" value="1"/>
</dbReference>
<name>A0A427A4C1_ENSVE</name>
<accession>A0A427A4C1</accession>
<dbReference type="SUPFAM" id="SSF56784">
    <property type="entry name" value="HAD-like"/>
    <property type="match status" value="1"/>
</dbReference>
<keyword evidence="1" id="KW-0479">Metal-binding</keyword>
<dbReference type="AlphaFoldDB" id="A0A427A4C1"/>
<dbReference type="GO" id="GO:0008253">
    <property type="term" value="F:5'-nucleotidase activity"/>
    <property type="evidence" value="ECO:0007669"/>
    <property type="project" value="TreeGrafter"/>
</dbReference>
<sequence length="181" mass="20175">MVDLIEFCGSCSLRRLQNPVLTPVRFKNPARTPARALGLPCPGARKARAPRRCAINAESVEGEVFSVTSSSKSDVDYLGESTKGDLNVNPEHLDAFCEFSTQLLPSVLGGLVYQRPLCCFRRAKCRFLLRILGLLLDRDPFSLRNSPRGIFCSRTLNLRSISAIGYDMDYTLIHYNVMVSD</sequence>
<keyword evidence="3" id="KW-0460">Magnesium</keyword>
<proteinExistence type="predicted"/>
<dbReference type="PANTHER" id="PTHR12103">
    <property type="entry name" value="5'-NUCLEOTIDASE DOMAIN-CONTAINING"/>
    <property type="match status" value="1"/>
</dbReference>